<dbReference type="GO" id="GO:0055085">
    <property type="term" value="P:transmembrane transport"/>
    <property type="evidence" value="ECO:0007669"/>
    <property type="project" value="InterPro"/>
</dbReference>
<dbReference type="GO" id="GO:0005886">
    <property type="term" value="C:plasma membrane"/>
    <property type="evidence" value="ECO:0007669"/>
    <property type="project" value="UniProtKB-SubCell"/>
</dbReference>
<evidence type="ECO:0000256" key="5">
    <source>
        <dbReference type="ARBA" id="ARBA00022989"/>
    </source>
</evidence>
<comment type="similarity">
    <text evidence="7">Belongs to the binding-protein-dependent transport system permease family.</text>
</comment>
<gene>
    <name evidence="9" type="primary">gsiC_1</name>
    <name evidence="9" type="ORF">B7C42_00024</name>
</gene>
<dbReference type="Gene3D" id="1.10.3720.10">
    <property type="entry name" value="MetI-like"/>
    <property type="match status" value="1"/>
</dbReference>
<keyword evidence="4 7" id="KW-0812">Transmembrane</keyword>
<dbReference type="RefSeq" id="WP_094023971.1">
    <property type="nucleotide sequence ID" value="NZ_NGAF01000001.1"/>
</dbReference>
<reference evidence="9 10" key="1">
    <citation type="submission" date="2017-07" db="EMBL/GenBank/DDBJ databases">
        <title>First draft Genome Sequence of Nocardia cerradoensis isolated from human infection.</title>
        <authorList>
            <person name="Carrasco G."/>
        </authorList>
    </citation>
    <scope>NUCLEOTIDE SEQUENCE [LARGE SCALE GENOMIC DNA]</scope>
    <source>
        <strain evidence="9 10">CNM20130759</strain>
    </source>
</reference>
<dbReference type="EMBL" id="NGAF01000001">
    <property type="protein sequence ID" value="OXR46910.1"/>
    <property type="molecule type" value="Genomic_DNA"/>
</dbReference>
<evidence type="ECO:0000313" key="10">
    <source>
        <dbReference type="Proteomes" id="UP000215506"/>
    </source>
</evidence>
<feature type="transmembrane region" description="Helical" evidence="7">
    <location>
        <begin position="149"/>
        <end position="170"/>
    </location>
</feature>
<evidence type="ECO:0000256" key="1">
    <source>
        <dbReference type="ARBA" id="ARBA00004651"/>
    </source>
</evidence>
<sequence length="317" mass="33818">MGRYIRRRVLHAVAVLWLTYTAIFIAVTLLPSNPVTALVGQISDGAGIDPDVLAAMKSYYGYDRSPISRYLHQLIELASGDFGYSISSGQTVVDRIGDALPSTLRLAGLALIVAIVITALVAYFVYLGRPRALGKLFRVVPPLFSSVPPFWIGIVALQILSFQFGLMSVFPDGSLLSVLVPAIVLGIPLSAAVTQVLLQSIDATYRQEFVEVARAKGAGEAWVFFRHVLKNASAPTLTVAANIIGLLVGGAVVTETVFSRSGVGSVLEQAVANQDLALIQGFVLMIATVFVVVNLAVDLIYPLLDPRIVRGGDPARA</sequence>
<dbReference type="Proteomes" id="UP000215506">
    <property type="component" value="Unassembled WGS sequence"/>
</dbReference>
<evidence type="ECO:0000256" key="4">
    <source>
        <dbReference type="ARBA" id="ARBA00022692"/>
    </source>
</evidence>
<evidence type="ECO:0000256" key="7">
    <source>
        <dbReference type="RuleBase" id="RU363032"/>
    </source>
</evidence>
<name>A0A231HDB0_9NOCA</name>
<dbReference type="SUPFAM" id="SSF161098">
    <property type="entry name" value="MetI-like"/>
    <property type="match status" value="1"/>
</dbReference>
<evidence type="ECO:0000259" key="8">
    <source>
        <dbReference type="PROSITE" id="PS50928"/>
    </source>
</evidence>
<protein>
    <submittedName>
        <fullName evidence="9">Glutathione transport system permease protein GsiC</fullName>
    </submittedName>
</protein>
<keyword evidence="5 7" id="KW-1133">Transmembrane helix</keyword>
<evidence type="ECO:0000256" key="2">
    <source>
        <dbReference type="ARBA" id="ARBA00022448"/>
    </source>
</evidence>
<dbReference type="PROSITE" id="PS50928">
    <property type="entry name" value="ABC_TM1"/>
    <property type="match status" value="1"/>
</dbReference>
<keyword evidence="3" id="KW-1003">Cell membrane</keyword>
<feature type="transmembrane region" description="Helical" evidence="7">
    <location>
        <begin position="278"/>
        <end position="301"/>
    </location>
</feature>
<dbReference type="PANTHER" id="PTHR43163:SF6">
    <property type="entry name" value="DIPEPTIDE TRANSPORT SYSTEM PERMEASE PROTEIN DPPB-RELATED"/>
    <property type="match status" value="1"/>
</dbReference>
<feature type="transmembrane region" description="Helical" evidence="7">
    <location>
        <begin position="106"/>
        <end position="128"/>
    </location>
</feature>
<comment type="caution">
    <text evidence="9">The sequence shown here is derived from an EMBL/GenBank/DDBJ whole genome shotgun (WGS) entry which is preliminary data.</text>
</comment>
<feature type="transmembrane region" description="Helical" evidence="7">
    <location>
        <begin position="9"/>
        <end position="30"/>
    </location>
</feature>
<keyword evidence="10" id="KW-1185">Reference proteome</keyword>
<evidence type="ECO:0000256" key="3">
    <source>
        <dbReference type="ARBA" id="ARBA00022475"/>
    </source>
</evidence>
<feature type="transmembrane region" description="Helical" evidence="7">
    <location>
        <begin position="236"/>
        <end position="258"/>
    </location>
</feature>
<dbReference type="InterPro" id="IPR000515">
    <property type="entry name" value="MetI-like"/>
</dbReference>
<organism evidence="9 10">
    <name type="scientific">Nocardia cerradoensis</name>
    <dbReference type="NCBI Taxonomy" id="85688"/>
    <lineage>
        <taxon>Bacteria</taxon>
        <taxon>Bacillati</taxon>
        <taxon>Actinomycetota</taxon>
        <taxon>Actinomycetes</taxon>
        <taxon>Mycobacteriales</taxon>
        <taxon>Nocardiaceae</taxon>
        <taxon>Nocardia</taxon>
    </lineage>
</organism>
<dbReference type="Pfam" id="PF00528">
    <property type="entry name" value="BPD_transp_1"/>
    <property type="match status" value="1"/>
</dbReference>
<dbReference type="PANTHER" id="PTHR43163">
    <property type="entry name" value="DIPEPTIDE TRANSPORT SYSTEM PERMEASE PROTEIN DPPB-RELATED"/>
    <property type="match status" value="1"/>
</dbReference>
<dbReference type="CDD" id="cd06261">
    <property type="entry name" value="TM_PBP2"/>
    <property type="match status" value="1"/>
</dbReference>
<keyword evidence="2 7" id="KW-0813">Transport</keyword>
<comment type="subcellular location">
    <subcellularLocation>
        <location evidence="1 7">Cell membrane</location>
        <topology evidence="1 7">Multi-pass membrane protein</topology>
    </subcellularLocation>
</comment>
<proteinExistence type="inferred from homology"/>
<dbReference type="AlphaFoldDB" id="A0A231HDB0"/>
<accession>A0A231HDB0</accession>
<evidence type="ECO:0000313" key="9">
    <source>
        <dbReference type="EMBL" id="OXR46910.1"/>
    </source>
</evidence>
<evidence type="ECO:0000256" key="6">
    <source>
        <dbReference type="ARBA" id="ARBA00023136"/>
    </source>
</evidence>
<feature type="domain" description="ABC transmembrane type-1" evidence="8">
    <location>
        <begin position="100"/>
        <end position="301"/>
    </location>
</feature>
<dbReference type="InterPro" id="IPR035906">
    <property type="entry name" value="MetI-like_sf"/>
</dbReference>
<keyword evidence="6 7" id="KW-0472">Membrane</keyword>
<feature type="transmembrane region" description="Helical" evidence="7">
    <location>
        <begin position="176"/>
        <end position="198"/>
    </location>
</feature>